<dbReference type="PANTHER" id="PTHR43128:SF16">
    <property type="entry name" value="L-LACTATE DEHYDROGENASE"/>
    <property type="match status" value="1"/>
</dbReference>
<feature type="binding site" evidence="7 9">
    <location>
        <position position="36"/>
    </location>
    <ligand>
        <name>NAD(+)</name>
        <dbReference type="ChEBI" id="CHEBI:57540"/>
    </ligand>
</feature>
<dbReference type="GO" id="GO:0004459">
    <property type="term" value="F:L-lactate dehydrogenase (NAD+) activity"/>
    <property type="evidence" value="ECO:0007669"/>
    <property type="project" value="UniProtKB-UniRule"/>
</dbReference>
<keyword evidence="7" id="KW-0597">Phosphoprotein</keyword>
<keyword evidence="5 7" id="KW-0520">NAD</keyword>
<keyword evidence="7" id="KW-0963">Cytoplasm</keyword>
<comment type="caution">
    <text evidence="12">The sequence shown here is derived from an EMBL/GenBank/DDBJ whole genome shotgun (WGS) entry which is preliminary data.</text>
</comment>
<feature type="binding site" evidence="7">
    <location>
        <position position="231"/>
    </location>
    <ligand>
        <name>substrate</name>
    </ligand>
</feature>
<evidence type="ECO:0000256" key="4">
    <source>
        <dbReference type="ARBA" id="ARBA00023002"/>
    </source>
</evidence>
<feature type="binding site" evidence="7">
    <location>
        <position position="41"/>
    </location>
    <ligand>
        <name>NAD(+)</name>
        <dbReference type="ChEBI" id="CHEBI:57540"/>
    </ligand>
</feature>
<dbReference type="GO" id="GO:0005737">
    <property type="term" value="C:cytoplasm"/>
    <property type="evidence" value="ECO:0007669"/>
    <property type="project" value="UniProtKB-SubCell"/>
</dbReference>
<dbReference type="GO" id="GO:0006096">
    <property type="term" value="P:glycolytic process"/>
    <property type="evidence" value="ECO:0007669"/>
    <property type="project" value="UniProtKB-UniRule"/>
</dbReference>
<dbReference type="InterPro" id="IPR018177">
    <property type="entry name" value="L-lactate_DH_AS"/>
</dbReference>
<protein>
    <recommendedName>
        <fullName evidence="3 7">L-lactate dehydrogenase</fullName>
        <shortName evidence="7">L-LDH</shortName>
        <ecNumber evidence="3 7">1.1.1.27</ecNumber>
    </recommendedName>
</protein>
<dbReference type="SUPFAM" id="SSF51735">
    <property type="entry name" value="NAD(P)-binding Rossmann-fold domains"/>
    <property type="match status" value="1"/>
</dbReference>
<dbReference type="Proteomes" id="UP000266172">
    <property type="component" value="Unassembled WGS sequence"/>
</dbReference>
<feature type="binding site" evidence="9">
    <location>
        <position position="96"/>
    </location>
    <ligand>
        <name>NAD(+)</name>
        <dbReference type="ChEBI" id="CHEBI:57540"/>
    </ligand>
</feature>
<name>A0A395V4V7_9FIRM</name>
<dbReference type="EC" id="1.1.1.27" evidence="3 7"/>
<sequence length="315" mass="33936">MMNPRKVAVIGCGFVGASIAFALMQKGLFSEMVLIDANHAKAEGEAMDLSHGLPYTASMDIYAGDYKDVADCGLIIITAGANQKPGETRLDLIEKNVGILKSIVPQITATAFEGILMIVANPVDVLTYAAQQISGYPVERVFGSGTVLDTARLKYQVGRHLDVDSRSVHAVIIGEHGDSELPVWSGANVSGIDLNHFCELRGHFNHEASMERLYEEVRDSAYEIIERKGATYYGIAMAVARIAESIVKDEHAVLPVSVELQGEYGLSGLALSIPSVVGKNGIEKVLEIPLNEKEKNALLASADQLKAVIEKLTLN</sequence>
<gene>
    <name evidence="7" type="primary">ldh</name>
    <name evidence="12" type="ORF">DWX93_12580</name>
</gene>
<evidence type="ECO:0000256" key="9">
    <source>
        <dbReference type="PIRSR" id="PIRSR000102-3"/>
    </source>
</evidence>
<dbReference type="InterPro" id="IPR001557">
    <property type="entry name" value="L-lactate/malate_DH"/>
</dbReference>
<feature type="active site" description="Proton acceptor" evidence="7 8">
    <location>
        <position position="176"/>
    </location>
</feature>
<dbReference type="InterPro" id="IPR036291">
    <property type="entry name" value="NAD(P)-bd_dom_sf"/>
</dbReference>
<dbReference type="Pfam" id="PF00056">
    <property type="entry name" value="Ldh_1_N"/>
    <property type="match status" value="1"/>
</dbReference>
<keyword evidence="7" id="KW-0021">Allosteric enzyme</keyword>
<comment type="subunit">
    <text evidence="7">Homotetramer.</text>
</comment>
<evidence type="ECO:0000313" key="12">
    <source>
        <dbReference type="EMBL" id="RGS38410.1"/>
    </source>
</evidence>
<dbReference type="NCBIfam" id="NF000824">
    <property type="entry name" value="PRK00066.1"/>
    <property type="match status" value="1"/>
</dbReference>
<feature type="binding site" evidence="7">
    <location>
        <position position="15"/>
    </location>
    <ligand>
        <name>NAD(+)</name>
        <dbReference type="ChEBI" id="CHEBI:57540"/>
    </ligand>
</feature>
<dbReference type="HAMAP" id="MF_00488">
    <property type="entry name" value="Lactate_dehydrog"/>
    <property type="match status" value="1"/>
</dbReference>
<comment type="similarity">
    <text evidence="2 7">Belongs to the LDH/MDH superfamily. LDH family.</text>
</comment>
<comment type="catalytic activity">
    <reaction evidence="6 7">
        <text>(S)-lactate + NAD(+) = pyruvate + NADH + H(+)</text>
        <dbReference type="Rhea" id="RHEA:23444"/>
        <dbReference type="ChEBI" id="CHEBI:15361"/>
        <dbReference type="ChEBI" id="CHEBI:15378"/>
        <dbReference type="ChEBI" id="CHEBI:16651"/>
        <dbReference type="ChEBI" id="CHEBI:57540"/>
        <dbReference type="ChEBI" id="CHEBI:57945"/>
        <dbReference type="EC" id="1.1.1.27"/>
    </reaction>
</comment>
<dbReference type="SUPFAM" id="SSF56327">
    <property type="entry name" value="LDH C-terminal domain-like"/>
    <property type="match status" value="1"/>
</dbReference>
<dbReference type="Gene3D" id="3.40.50.720">
    <property type="entry name" value="NAD(P)-binding Rossmann-like Domain"/>
    <property type="match status" value="1"/>
</dbReference>
<evidence type="ECO:0000256" key="1">
    <source>
        <dbReference type="ARBA" id="ARBA00004843"/>
    </source>
</evidence>
<dbReference type="PROSITE" id="PS00064">
    <property type="entry name" value="L_LDH"/>
    <property type="match status" value="1"/>
</dbReference>
<dbReference type="PANTHER" id="PTHR43128">
    <property type="entry name" value="L-2-HYDROXYCARBOXYLATE DEHYDROGENASE (NAD(P)(+))"/>
    <property type="match status" value="1"/>
</dbReference>
<reference evidence="12 13" key="1">
    <citation type="submission" date="2018-08" db="EMBL/GenBank/DDBJ databases">
        <title>A genome reference for cultivated species of the human gut microbiota.</title>
        <authorList>
            <person name="Zou Y."/>
            <person name="Xue W."/>
            <person name="Luo G."/>
        </authorList>
    </citation>
    <scope>NUCLEOTIDE SEQUENCE [LARGE SCALE GENOMIC DNA]</scope>
    <source>
        <strain evidence="12 13">AF22-12AC</strain>
    </source>
</reference>
<feature type="binding site" evidence="7 9">
    <location>
        <begin position="119"/>
        <end position="121"/>
    </location>
    <ligand>
        <name>NAD(+)</name>
        <dbReference type="ChEBI" id="CHEBI:57540"/>
    </ligand>
</feature>
<feature type="modified residue" description="Phosphotyrosine" evidence="7">
    <location>
        <position position="222"/>
    </location>
</feature>
<feature type="binding site" evidence="7">
    <location>
        <position position="89"/>
    </location>
    <ligand>
        <name>substrate</name>
    </ligand>
</feature>
<dbReference type="NCBIfam" id="TIGR01771">
    <property type="entry name" value="L-LDH-NAD"/>
    <property type="match status" value="1"/>
</dbReference>
<evidence type="ECO:0000259" key="10">
    <source>
        <dbReference type="Pfam" id="PF00056"/>
    </source>
</evidence>
<feature type="binding site" evidence="9">
    <location>
        <begin position="11"/>
        <end position="16"/>
    </location>
    <ligand>
        <name>NAD(+)</name>
        <dbReference type="ChEBI" id="CHEBI:57540"/>
    </ligand>
</feature>
<feature type="binding site" evidence="7">
    <location>
        <position position="154"/>
    </location>
    <ligand>
        <name>beta-D-fructose 1,6-bisphosphate</name>
        <dbReference type="ChEBI" id="CHEBI:32966"/>
        <note>allosteric activator</note>
    </ligand>
</feature>
<evidence type="ECO:0000256" key="5">
    <source>
        <dbReference type="ARBA" id="ARBA00023027"/>
    </source>
</evidence>
<evidence type="ECO:0000256" key="7">
    <source>
        <dbReference type="HAMAP-Rule" id="MF_00488"/>
    </source>
</evidence>
<feature type="binding site" evidence="7">
    <location>
        <position position="102"/>
    </location>
    <ligand>
        <name>NAD(+)</name>
        <dbReference type="ChEBI" id="CHEBI:57540"/>
    </ligand>
</feature>
<dbReference type="PIRSF" id="PIRSF000102">
    <property type="entry name" value="Lac_mal_DH"/>
    <property type="match status" value="1"/>
</dbReference>
<dbReference type="CDD" id="cd05292">
    <property type="entry name" value="LDH_2"/>
    <property type="match status" value="1"/>
</dbReference>
<comment type="function">
    <text evidence="7">Catalyzes the conversion of lactate to pyruvate.</text>
</comment>
<dbReference type="RefSeq" id="WP_014081204.1">
    <property type="nucleotide sequence ID" value="NZ_CAKMUY010000006.1"/>
</dbReference>
<dbReference type="PRINTS" id="PR00086">
    <property type="entry name" value="LLDHDRGNASE"/>
</dbReference>
<evidence type="ECO:0000313" key="13">
    <source>
        <dbReference type="Proteomes" id="UP000266172"/>
    </source>
</evidence>
<comment type="activity regulation">
    <text evidence="7">Allosterically activated by fructose 1,6-bisphosphate (FBP).</text>
</comment>
<feature type="binding site" evidence="7">
    <location>
        <begin position="80"/>
        <end position="81"/>
    </location>
    <ligand>
        <name>NAD(+)</name>
        <dbReference type="ChEBI" id="CHEBI:57540"/>
    </ligand>
</feature>
<dbReference type="Pfam" id="PF02866">
    <property type="entry name" value="Ldh_1_C"/>
    <property type="match status" value="1"/>
</dbReference>
<dbReference type="InterPro" id="IPR001236">
    <property type="entry name" value="Lactate/malate_DH_N"/>
</dbReference>
<dbReference type="EMBL" id="QRVL01000012">
    <property type="protein sequence ID" value="RGS38410.1"/>
    <property type="molecule type" value="Genomic_DNA"/>
</dbReference>
<dbReference type="NCBIfam" id="NF004863">
    <property type="entry name" value="PRK06223.1"/>
    <property type="match status" value="1"/>
</dbReference>
<organism evidence="12 13">
    <name type="scientific">Roseburia hominis</name>
    <dbReference type="NCBI Taxonomy" id="301301"/>
    <lineage>
        <taxon>Bacteria</taxon>
        <taxon>Bacillati</taxon>
        <taxon>Bacillota</taxon>
        <taxon>Clostridia</taxon>
        <taxon>Lachnospirales</taxon>
        <taxon>Lachnospiraceae</taxon>
        <taxon>Roseburia</taxon>
    </lineage>
</organism>
<proteinExistence type="inferred from homology"/>
<comment type="subcellular location">
    <subcellularLocation>
        <location evidence="7">Cytoplasm</location>
    </subcellularLocation>
</comment>
<feature type="domain" description="Lactate/malate dehydrogenase N-terminal" evidence="10">
    <location>
        <begin position="6"/>
        <end position="143"/>
    </location>
</feature>
<dbReference type="GO" id="GO:0006089">
    <property type="term" value="P:lactate metabolic process"/>
    <property type="evidence" value="ECO:0007669"/>
    <property type="project" value="TreeGrafter"/>
</dbReference>
<evidence type="ECO:0000256" key="8">
    <source>
        <dbReference type="PIRSR" id="PIRSR000102-1"/>
    </source>
</evidence>
<dbReference type="InterPro" id="IPR022383">
    <property type="entry name" value="Lactate/malate_DH_C"/>
</dbReference>
<feature type="domain" description="Lactate/malate dehydrogenase C-terminal" evidence="11">
    <location>
        <begin position="146"/>
        <end position="312"/>
    </location>
</feature>
<keyword evidence="4 7" id="KW-0560">Oxidoreductase</keyword>
<accession>A0A395V4V7</accession>
<dbReference type="AlphaFoldDB" id="A0A395V4V7"/>
<evidence type="ECO:0000259" key="11">
    <source>
        <dbReference type="Pfam" id="PF02866"/>
    </source>
</evidence>
<evidence type="ECO:0000256" key="2">
    <source>
        <dbReference type="ARBA" id="ARBA00006054"/>
    </source>
</evidence>
<dbReference type="FunFam" id="3.40.50.720:FF:000018">
    <property type="entry name" value="Malate dehydrogenase"/>
    <property type="match status" value="1"/>
</dbReference>
<feature type="binding site" evidence="7">
    <location>
        <position position="144"/>
    </location>
    <ligand>
        <name>NAD(+)</name>
        <dbReference type="ChEBI" id="CHEBI:57540"/>
    </ligand>
</feature>
<dbReference type="OMA" id="THLDSMR"/>
<feature type="binding site" evidence="7">
    <location>
        <begin position="149"/>
        <end position="152"/>
    </location>
    <ligand>
        <name>substrate</name>
    </ligand>
</feature>
<comment type="pathway">
    <text evidence="1 7">Fermentation; pyruvate fermentation to lactate; (S)-lactate from pyruvate: step 1/1.</text>
</comment>
<feature type="binding site" evidence="7">
    <location>
        <begin position="121"/>
        <end position="124"/>
    </location>
    <ligand>
        <name>substrate</name>
    </ligand>
</feature>
<feature type="binding site" evidence="7">
    <location>
        <position position="169"/>
    </location>
    <ligand>
        <name>beta-D-fructose 1,6-bisphosphate</name>
        <dbReference type="ChEBI" id="CHEBI:32966"/>
        <note>allosteric activator</note>
    </ligand>
</feature>
<dbReference type="UniPathway" id="UPA00554">
    <property type="reaction ID" value="UER00611"/>
</dbReference>
<evidence type="ECO:0000256" key="6">
    <source>
        <dbReference type="ARBA" id="ARBA00049258"/>
    </source>
</evidence>
<dbReference type="InterPro" id="IPR015955">
    <property type="entry name" value="Lactate_DH/Glyco_Ohase_4_C"/>
</dbReference>
<dbReference type="GeneID" id="93724849"/>
<dbReference type="Gene3D" id="3.90.110.10">
    <property type="entry name" value="Lactate dehydrogenase/glycoside hydrolase, family 4, C-terminal"/>
    <property type="match status" value="1"/>
</dbReference>
<feature type="binding site" evidence="7">
    <location>
        <position position="83"/>
    </location>
    <ligand>
        <name>substrate</name>
    </ligand>
</feature>
<feature type="binding site" evidence="7">
    <location>
        <position position="66"/>
    </location>
    <ligand>
        <name>NAD(+)</name>
        <dbReference type="ChEBI" id="CHEBI:57540"/>
    </ligand>
</feature>
<dbReference type="InterPro" id="IPR011304">
    <property type="entry name" value="L-lactate_DH"/>
</dbReference>
<evidence type="ECO:0000256" key="3">
    <source>
        <dbReference type="ARBA" id="ARBA00012967"/>
    </source>
</evidence>